<dbReference type="Proteomes" id="UP000177371">
    <property type="component" value="Unassembled WGS sequence"/>
</dbReference>
<accession>A0A1F4V3J6</accession>
<evidence type="ECO:0000313" key="2">
    <source>
        <dbReference type="Proteomes" id="UP000177371"/>
    </source>
</evidence>
<protein>
    <submittedName>
        <fullName evidence="1">Uncharacterized protein</fullName>
    </submittedName>
</protein>
<sequence>MPEEIFDKKQILNLIRGAKHIGIVPSKMSLVDSLSAAAGLYFMILDELDKEDLRKEDRKTVNLVFDEDIPEGCSSILTKDDITSKISDRELHVTIDYSGTGADAFRWTNDKQVLSVFLGPVEKDFDRNRIKSNVVGFDFDIVFIIGMQGYEDIEQMYATISKEVKRSRIINLDNTSLNSRYGYVNIVDTSADTLSLMVLQKAIEWGLKPNTKAAKALLNGITSLPVAK</sequence>
<dbReference type="STRING" id="1802610.A2W32_04640"/>
<evidence type="ECO:0000313" key="1">
    <source>
        <dbReference type="EMBL" id="OGC51620.1"/>
    </source>
</evidence>
<proteinExistence type="predicted"/>
<gene>
    <name evidence="1" type="ORF">A2W32_04640</name>
</gene>
<reference evidence="1 2" key="1">
    <citation type="journal article" date="2016" name="Nat. Commun.">
        <title>Thousands of microbial genomes shed light on interconnected biogeochemical processes in an aquifer system.</title>
        <authorList>
            <person name="Anantharaman K."/>
            <person name="Brown C.T."/>
            <person name="Hug L.A."/>
            <person name="Sharon I."/>
            <person name="Castelle C.J."/>
            <person name="Probst A.J."/>
            <person name="Thomas B.C."/>
            <person name="Singh A."/>
            <person name="Wilkins M.J."/>
            <person name="Karaoz U."/>
            <person name="Brodie E.L."/>
            <person name="Williams K.H."/>
            <person name="Hubbard S.S."/>
            <person name="Banfield J.F."/>
        </authorList>
    </citation>
    <scope>NUCLEOTIDE SEQUENCE [LARGE SCALE GENOMIC DNA]</scope>
</reference>
<dbReference type="EMBL" id="MEUT01000015">
    <property type="protein sequence ID" value="OGC51620.1"/>
    <property type="molecule type" value="Genomic_DNA"/>
</dbReference>
<organism evidence="1 2">
    <name type="scientific">candidate division WWE3 bacterium RBG_16_37_10</name>
    <dbReference type="NCBI Taxonomy" id="1802610"/>
    <lineage>
        <taxon>Bacteria</taxon>
        <taxon>Katanobacteria</taxon>
    </lineage>
</organism>
<name>A0A1F4V3J6_UNCKA</name>
<comment type="caution">
    <text evidence="1">The sequence shown here is derived from an EMBL/GenBank/DDBJ whole genome shotgun (WGS) entry which is preliminary data.</text>
</comment>
<dbReference type="AlphaFoldDB" id="A0A1F4V3J6"/>
<dbReference type="Gene3D" id="3.90.1640.10">
    <property type="entry name" value="inorganic pyrophosphatase (n-terminal core)"/>
    <property type="match status" value="1"/>
</dbReference>